<evidence type="ECO:0000313" key="1">
    <source>
        <dbReference type="EMBL" id="OAD92717.1"/>
    </source>
</evidence>
<gene>
    <name evidence="1" type="ORF">A7A78_02065</name>
</gene>
<organism evidence="1 2">
    <name type="scientific">Aequorivita soesokkakensis</name>
    <dbReference type="NCBI Taxonomy" id="1385699"/>
    <lineage>
        <taxon>Bacteria</taxon>
        <taxon>Pseudomonadati</taxon>
        <taxon>Bacteroidota</taxon>
        <taxon>Flavobacteriia</taxon>
        <taxon>Flavobacteriales</taxon>
        <taxon>Flavobacteriaceae</taxon>
        <taxon>Aequorivita</taxon>
    </lineage>
</organism>
<reference evidence="1 2" key="1">
    <citation type="submission" date="2016-05" db="EMBL/GenBank/DDBJ databases">
        <title>Genome sequencing of Vitellibacter soesokkakensis RSSK-12.</title>
        <authorList>
            <person name="Thevarajoo S."/>
            <person name="Selvaratnam C."/>
            <person name="Goh K.M."/>
            <person name="Chan K.-G."/>
            <person name="Chong C.S."/>
        </authorList>
    </citation>
    <scope>NUCLEOTIDE SEQUENCE [LARGE SCALE GENOMIC DNA]</scope>
    <source>
        <strain evidence="1 2">RSSK-12</strain>
    </source>
</reference>
<protein>
    <submittedName>
        <fullName evidence="1">Uncharacterized protein</fullName>
    </submittedName>
</protein>
<accession>A0A1A9LHZ5</accession>
<name>A0A1A9LHZ5_9FLAO</name>
<dbReference type="Proteomes" id="UP000077552">
    <property type="component" value="Unassembled WGS sequence"/>
</dbReference>
<proteinExistence type="predicted"/>
<dbReference type="AlphaFoldDB" id="A0A1A9LHZ5"/>
<sequence length="211" mass="24458">MSQSVFYVPSELIVDEIQEMFNFPLNDYADQLLYLSKDRNTTLLQNPEALENIIAKRFQLERTVSYLLRQKSIMDEGSYTYLQEKYMEQVNVACYVSTLLCDNVKAYFPNETLVLYNSFLAQQNAMDEHRNELVKMLKITNNQPYRLEDITNLSLLKNPTVKEAFSLQSKGLQRDGLEVRSTDGIAIISDEAARDFLLETVFSIPLKKIQK</sequence>
<dbReference type="EMBL" id="LXIE01000001">
    <property type="protein sequence ID" value="OAD92717.1"/>
    <property type="molecule type" value="Genomic_DNA"/>
</dbReference>
<keyword evidence="2" id="KW-1185">Reference proteome</keyword>
<evidence type="ECO:0000313" key="2">
    <source>
        <dbReference type="Proteomes" id="UP000077552"/>
    </source>
</evidence>
<comment type="caution">
    <text evidence="1">The sequence shown here is derived from an EMBL/GenBank/DDBJ whole genome shotgun (WGS) entry which is preliminary data.</text>
</comment>